<organism evidence="1">
    <name type="scientific">uncultured Caudovirales phage</name>
    <dbReference type="NCBI Taxonomy" id="2100421"/>
    <lineage>
        <taxon>Viruses</taxon>
        <taxon>Duplodnaviria</taxon>
        <taxon>Heunggongvirae</taxon>
        <taxon>Uroviricota</taxon>
        <taxon>Caudoviricetes</taxon>
        <taxon>Peduoviridae</taxon>
        <taxon>Maltschvirus</taxon>
        <taxon>Maltschvirus maltsch</taxon>
    </lineage>
</organism>
<accession>A0A6J5NUY8</accession>
<reference evidence="1" key="1">
    <citation type="submission" date="2020-04" db="EMBL/GenBank/DDBJ databases">
        <authorList>
            <person name="Chiriac C."/>
            <person name="Salcher M."/>
            <person name="Ghai R."/>
            <person name="Kavagutti S V."/>
        </authorList>
    </citation>
    <scope>NUCLEOTIDE SEQUENCE</scope>
</reference>
<sequence length="80" mass="9032">MSDWVLIRRTNVLQDVELPRPKKTQDVICIGPKDALGSKMEALMLLPENQSTDLIEVKYVLEEYIGQHSHTSARPGNGTR</sequence>
<protein>
    <submittedName>
        <fullName evidence="1">Uncharacterized protein</fullName>
    </submittedName>
</protein>
<gene>
    <name evidence="1" type="ORF">UFOVP811_37</name>
</gene>
<dbReference type="EMBL" id="LR796748">
    <property type="protein sequence ID" value="CAB4163540.1"/>
    <property type="molecule type" value="Genomic_DNA"/>
</dbReference>
<proteinExistence type="predicted"/>
<name>A0A6J5NUY8_9CAUD</name>
<evidence type="ECO:0000313" key="1">
    <source>
        <dbReference type="EMBL" id="CAB4163540.1"/>
    </source>
</evidence>